<gene>
    <name evidence="2" type="ORF">UFOVP581_12</name>
</gene>
<protein>
    <recommendedName>
        <fullName evidence="1">TET-Associated Glycosyltransferase domain-containing protein</fullName>
    </recommendedName>
</protein>
<organism evidence="2">
    <name type="scientific">uncultured Caudovirales phage</name>
    <dbReference type="NCBI Taxonomy" id="2100421"/>
    <lineage>
        <taxon>Viruses</taxon>
        <taxon>Duplodnaviria</taxon>
        <taxon>Heunggongvirae</taxon>
        <taxon>Uroviricota</taxon>
        <taxon>Caudoviricetes</taxon>
        <taxon>Peduoviridae</taxon>
        <taxon>Maltschvirus</taxon>
        <taxon>Maltschvirus maltsch</taxon>
    </lineage>
</organism>
<evidence type="ECO:0000259" key="1">
    <source>
        <dbReference type="Pfam" id="PF20691"/>
    </source>
</evidence>
<proteinExistence type="predicted"/>
<dbReference type="InterPro" id="IPR049100">
    <property type="entry name" value="TAGT"/>
</dbReference>
<name>A0A6J5PBP3_9CAUD</name>
<dbReference type="Pfam" id="PF20691">
    <property type="entry name" value="TAGT"/>
    <property type="match status" value="1"/>
</dbReference>
<dbReference type="EMBL" id="LR796835">
    <property type="protein sequence ID" value="CAB4168883.1"/>
    <property type="molecule type" value="Genomic_DNA"/>
</dbReference>
<sequence length="287" mass="32839">MIKENFAIFILTHGRADNVITYKTLRDCGYSGEIYIVIDNLDPQIDIYKNNYKEQLIIFDKEKAIQMTDSGDNQKKHNSVVYARNYNFQIAKDLGVDYFLQLDDDYSNFGYSFNGKLEYIGQPKIRNFDDVCNSYVKFLKNTPVKSIAFAQSGDFIGGAGGISKKFLTGKIPRKIMNAFFFKTNEPVVFMGRINEDVNLYVSGGIKGELFCTHPFIRLQQLDTQSNKGGLTDIYLDIGTYVKSFYSVMYAPSCVKIHTMGVTSKRIHHRVSWKNCNPMILNKKVKKC</sequence>
<feature type="domain" description="TET-Associated Glycosyltransferase" evidence="1">
    <location>
        <begin position="6"/>
        <end position="229"/>
    </location>
</feature>
<accession>A0A6J5PBP3</accession>
<evidence type="ECO:0000313" key="2">
    <source>
        <dbReference type="EMBL" id="CAB4168883.1"/>
    </source>
</evidence>
<reference evidence="2" key="1">
    <citation type="submission" date="2020-04" db="EMBL/GenBank/DDBJ databases">
        <authorList>
            <person name="Chiriac C."/>
            <person name="Salcher M."/>
            <person name="Ghai R."/>
            <person name="Kavagutti S V."/>
        </authorList>
    </citation>
    <scope>NUCLEOTIDE SEQUENCE</scope>
</reference>